<accession>A0A5E4YSR6</accession>
<dbReference type="Proteomes" id="UP000414233">
    <property type="component" value="Unassembled WGS sequence"/>
</dbReference>
<gene>
    <name evidence="1" type="ORF">PTE30175_04607</name>
</gene>
<dbReference type="EMBL" id="CABPRZ010000026">
    <property type="protein sequence ID" value="VVE51300.1"/>
    <property type="molecule type" value="Genomic_DNA"/>
</dbReference>
<protein>
    <submittedName>
        <fullName evidence="1">Uncharacterized protein</fullName>
    </submittedName>
</protein>
<keyword evidence="2" id="KW-1185">Reference proteome</keyword>
<evidence type="ECO:0000313" key="1">
    <source>
        <dbReference type="EMBL" id="VVE51300.1"/>
    </source>
</evidence>
<reference evidence="1 2" key="1">
    <citation type="submission" date="2019-08" db="EMBL/GenBank/DDBJ databases">
        <authorList>
            <person name="Peeters C."/>
        </authorList>
    </citation>
    <scope>NUCLEOTIDE SEQUENCE [LARGE SCALE GENOMIC DNA]</scope>
    <source>
        <strain evidence="1 2">LMG 30175</strain>
    </source>
</reference>
<evidence type="ECO:0000313" key="2">
    <source>
        <dbReference type="Proteomes" id="UP000414233"/>
    </source>
</evidence>
<proteinExistence type="predicted"/>
<name>A0A5E4YSR6_9BURK</name>
<dbReference type="AlphaFoldDB" id="A0A5E4YSR6"/>
<organism evidence="1 2">
    <name type="scientific">Pandoraea terrae</name>
    <dbReference type="NCBI Taxonomy" id="1537710"/>
    <lineage>
        <taxon>Bacteria</taxon>
        <taxon>Pseudomonadati</taxon>
        <taxon>Pseudomonadota</taxon>
        <taxon>Betaproteobacteria</taxon>
        <taxon>Burkholderiales</taxon>
        <taxon>Burkholderiaceae</taxon>
        <taxon>Pandoraea</taxon>
    </lineage>
</organism>
<sequence>MPSQGVAAPKEASRHGFAGGFCHFARSATPHHRQVRAGAGLGKPSASAAGLGYNGAPLRQEFAMILSLSSVIVRFGSNAARVGARTRIVRRWAS</sequence>